<dbReference type="CDD" id="cd14727">
    <property type="entry name" value="ChanN-like"/>
    <property type="match status" value="1"/>
</dbReference>
<feature type="domain" description="PDZ" evidence="1">
    <location>
        <begin position="285"/>
        <end position="356"/>
    </location>
</feature>
<accession>A0A1E2URT7</accession>
<dbReference type="InterPro" id="IPR001478">
    <property type="entry name" value="PDZ"/>
</dbReference>
<reference evidence="2 3" key="1">
    <citation type="submission" date="2016-03" db="EMBL/GenBank/DDBJ databases">
        <title>Chemosynthetic sulphur-oxidizing symbionts of marine invertebrate animals are capable of nitrogen fixation.</title>
        <authorList>
            <person name="Petersen J.M."/>
            <person name="Kemper A."/>
            <person name="Gruber-Vodicka H."/>
            <person name="Cardini U."/>
            <person name="Geest Mvander."/>
            <person name="Kleiner M."/>
            <person name="Bulgheresi S."/>
            <person name="Fussmann M."/>
            <person name="Herbold C."/>
            <person name="Seah B.K.B."/>
            <person name="Antony C.Paul."/>
            <person name="Liu D."/>
            <person name="Belitz A."/>
            <person name="Weber M."/>
        </authorList>
    </citation>
    <scope>NUCLEOTIDE SEQUENCE [LARGE SCALE GENOMIC DNA]</scope>
    <source>
        <strain evidence="2">G_D</strain>
    </source>
</reference>
<protein>
    <recommendedName>
        <fullName evidence="1">PDZ domain-containing protein</fullName>
    </recommendedName>
</protein>
<keyword evidence="3" id="KW-1185">Reference proteome</keyword>
<dbReference type="AlphaFoldDB" id="A0A1E2URT7"/>
<dbReference type="Pfam" id="PF04187">
    <property type="entry name" value="Cofac_haem_bdg"/>
    <property type="match status" value="1"/>
</dbReference>
<dbReference type="RefSeq" id="WP_069005207.1">
    <property type="nucleotide sequence ID" value="NZ_LVJX01000007.1"/>
</dbReference>
<dbReference type="Pfam" id="PF00595">
    <property type="entry name" value="PDZ"/>
    <property type="match status" value="1"/>
</dbReference>
<dbReference type="Gene3D" id="3.40.50.11550">
    <property type="match status" value="1"/>
</dbReference>
<dbReference type="SUPFAM" id="SSF159501">
    <property type="entry name" value="EreA/ChaN-like"/>
    <property type="match status" value="1"/>
</dbReference>
<dbReference type="STRING" id="1818881.A3196_12125"/>
<proteinExistence type="predicted"/>
<evidence type="ECO:0000313" key="3">
    <source>
        <dbReference type="Proteomes" id="UP000094849"/>
    </source>
</evidence>
<dbReference type="SMART" id="SM00228">
    <property type="entry name" value="PDZ"/>
    <property type="match status" value="1"/>
</dbReference>
<name>A0A1E2URT7_9GAMM</name>
<dbReference type="InterPro" id="IPR007314">
    <property type="entry name" value="Cofac_haem-bd_dom"/>
</dbReference>
<organism evidence="2 3">
    <name type="scientific">Candidatus Thiodiazotropha endoloripes</name>
    <dbReference type="NCBI Taxonomy" id="1818881"/>
    <lineage>
        <taxon>Bacteria</taxon>
        <taxon>Pseudomonadati</taxon>
        <taxon>Pseudomonadota</taxon>
        <taxon>Gammaproteobacteria</taxon>
        <taxon>Chromatiales</taxon>
        <taxon>Sedimenticolaceae</taxon>
        <taxon>Candidatus Thiodiazotropha</taxon>
    </lineage>
</organism>
<gene>
    <name evidence="2" type="ORF">A3196_12125</name>
</gene>
<sequence>MLRNYLFFILLTGLVTGSLAGEKHQDSVVDMSALIDVSGLIEKVSDKRVVYVGETHDQYQHHLNQLAIIKGLHAKHSDLAIGLEFFFQPYQNVLDQYIAGEIDEAGLIRGTDYFNRWRFDYRLYRPIFSFAREHGIPMIALNLEREITDQVSREGIESLSPEQQARLPAEIARDNESYRERLQTIYEAHPHREGRDFERFLDVQLLWDESMAERAAEWIEENPQGHLVILAGAGHLIYGDGIPSRLSRRVDASQAIVLNVNSVPELNPELADYLILADQHKLPPSGKLGVFLDVESSPPSVNGFVENSGAAEAGIKEKDLLVSVDDQPIENYADLRIALMDREVGEVVKLSVKRERLILGTIVETYQVTLR</sequence>
<dbReference type="Gene3D" id="2.30.42.10">
    <property type="match status" value="1"/>
</dbReference>
<dbReference type="SUPFAM" id="SSF50156">
    <property type="entry name" value="PDZ domain-like"/>
    <property type="match status" value="1"/>
</dbReference>
<dbReference type="OrthoDB" id="9795827at2"/>
<dbReference type="EMBL" id="LVJZ01000003">
    <property type="protein sequence ID" value="ODB97439.1"/>
    <property type="molecule type" value="Genomic_DNA"/>
</dbReference>
<dbReference type="Proteomes" id="UP000094849">
    <property type="component" value="Unassembled WGS sequence"/>
</dbReference>
<comment type="caution">
    <text evidence="2">The sequence shown here is derived from an EMBL/GenBank/DDBJ whole genome shotgun (WGS) entry which is preliminary data.</text>
</comment>
<dbReference type="PROSITE" id="PS50106">
    <property type="entry name" value="PDZ"/>
    <property type="match status" value="1"/>
</dbReference>
<evidence type="ECO:0000313" key="2">
    <source>
        <dbReference type="EMBL" id="ODB97439.1"/>
    </source>
</evidence>
<dbReference type="InterPro" id="IPR036034">
    <property type="entry name" value="PDZ_sf"/>
</dbReference>
<evidence type="ECO:0000259" key="1">
    <source>
        <dbReference type="PROSITE" id="PS50106"/>
    </source>
</evidence>